<feature type="region of interest" description="Disordered" evidence="1">
    <location>
        <begin position="1"/>
        <end position="22"/>
    </location>
</feature>
<name>A0AB39J7B2_9VIRU</name>
<evidence type="ECO:0000313" key="2">
    <source>
        <dbReference type="EMBL" id="XDO02211.1"/>
    </source>
</evidence>
<dbReference type="EMBL" id="PP542043">
    <property type="protein sequence ID" value="XDO02211.1"/>
    <property type="molecule type" value="Genomic_DNA"/>
</dbReference>
<accession>A0AB39J7B2</accession>
<feature type="compositionally biased region" description="Basic residues" evidence="1">
    <location>
        <begin position="9"/>
        <end position="18"/>
    </location>
</feature>
<sequence>MNDEEIVKPPRKPRKPRTKKADMIKKVEAEQELLADNVKVPKKRGRKPKGGKVVKSEINNISHNNEQPIISILHLKCKISDLTESKLINYDIEYNPNIVNNIEPYANENNYCNFDSSVNDNLSKNGNTVTIADATPTGESASPTQTDNKAIQKNKKNILNKLKELEKDLNTNNIPKTSACFWCTYDFTSNPIYIPSLYFKKKYDVYGCFCSPECACAYLFKENIDENTKFERYQLLNYLYGNIYDYKKEIKMAPDPYYTLNKFYGNLTIQEYRQLLDYDRLLLVINKPVTKIFPEIHEDNNDFETVYENKLKLKKTLKNDKNYVLNNVFSAN</sequence>
<organism evidence="2">
    <name type="scientific">Florenciella sp. virus SA2</name>
    <dbReference type="NCBI Taxonomy" id="3240092"/>
    <lineage>
        <taxon>Viruses</taxon>
    </lineage>
</organism>
<protein>
    <submittedName>
        <fullName evidence="2">Transcription Factor</fullName>
    </submittedName>
</protein>
<gene>
    <name evidence="2" type="ORF">FloV-SA2_00393</name>
</gene>
<evidence type="ECO:0000256" key="1">
    <source>
        <dbReference type="SAM" id="MobiDB-lite"/>
    </source>
</evidence>
<reference evidence="2" key="1">
    <citation type="submission" date="2024-03" db="EMBL/GenBank/DDBJ databases">
        <title>Eukaryotic viruses encode the ribosomal protein eL40.</title>
        <authorList>
            <person name="Thomy J."/>
            <person name="Schvarcz C.R."/>
            <person name="McBeain K.A."/>
            <person name="Edwards K.F."/>
            <person name="Steward G.F."/>
        </authorList>
    </citation>
    <scope>NUCLEOTIDE SEQUENCE</scope>
    <source>
        <strain evidence="2">FloV-SA2</strain>
    </source>
</reference>
<proteinExistence type="predicted"/>